<protein>
    <submittedName>
        <fullName evidence="1">Type VI secretion-associated protein, family</fullName>
    </submittedName>
</protein>
<proteinExistence type="predicted"/>
<dbReference type="PIRSF" id="PIRSF029287">
    <property type="entry name" value="UCP029287"/>
    <property type="match status" value="1"/>
</dbReference>
<dbReference type="InterPro" id="IPR017748">
    <property type="entry name" value="TagF"/>
</dbReference>
<keyword evidence="2" id="KW-1185">Reference proteome</keyword>
<accession>A0A2C9D8K3</accession>
<organism evidence="1 2">
    <name type="scientific">Hartmannibacter diazotrophicus</name>
    <dbReference type="NCBI Taxonomy" id="1482074"/>
    <lineage>
        <taxon>Bacteria</taxon>
        <taxon>Pseudomonadati</taxon>
        <taxon>Pseudomonadota</taxon>
        <taxon>Alphaproteobacteria</taxon>
        <taxon>Hyphomicrobiales</taxon>
        <taxon>Pleomorphomonadaceae</taxon>
        <taxon>Hartmannibacter</taxon>
    </lineage>
</organism>
<dbReference type="KEGG" id="hdi:HDIA_2344"/>
<dbReference type="NCBIfam" id="TIGR03373">
    <property type="entry name" value="VI_minor_4"/>
    <property type="match status" value="1"/>
</dbReference>
<reference evidence="2" key="1">
    <citation type="submission" date="2017-09" db="EMBL/GenBank/DDBJ databases">
        <title>Genome sequence of Nannocystis excedens DSM 71.</title>
        <authorList>
            <person name="Blom J."/>
        </authorList>
    </citation>
    <scope>NUCLEOTIDE SEQUENCE [LARGE SCALE GENOMIC DNA]</scope>
    <source>
        <strain evidence="2">type strain: E19</strain>
    </source>
</reference>
<dbReference type="OrthoDB" id="9801841at2"/>
<dbReference type="Pfam" id="PF09867">
    <property type="entry name" value="TagF_N"/>
    <property type="match status" value="1"/>
</dbReference>
<dbReference type="AlphaFoldDB" id="A0A2C9D8K3"/>
<dbReference type="RefSeq" id="WP_099556333.1">
    <property type="nucleotide sequence ID" value="NZ_LT960614.1"/>
</dbReference>
<dbReference type="EMBL" id="LT960614">
    <property type="protein sequence ID" value="SON55885.1"/>
    <property type="molecule type" value="Genomic_DNA"/>
</dbReference>
<dbReference type="Proteomes" id="UP000223606">
    <property type="component" value="Chromosome 1"/>
</dbReference>
<evidence type="ECO:0000313" key="1">
    <source>
        <dbReference type="EMBL" id="SON55885.1"/>
    </source>
</evidence>
<dbReference type="Gene3D" id="3.40.1730.10">
    <property type="entry name" value="pa0076 domain"/>
    <property type="match status" value="1"/>
</dbReference>
<sequence length="227" mass="24593">MAIGLFGKLPVKRDFIAINIPQPILEPWEKWLQQAVAASRHQLGNAWQDLYLTMPIWRFRLGRKVLGSAACGAIMPSVDGVGRFFPLSLLALGEGEQEFALPMADRADDWFEAAEAAMLTALDQEAPAGGEAILSGIPSLPPLAPAWPQLADLDQQSVRGALLAEGEDVEEVLMRLTRADHLEASAARSYWWSSGGDRFGAMAFCCSGLPDPYGFVSMMNGTGQSED</sequence>
<gene>
    <name evidence="1" type="ORF">HDIA_2344</name>
</gene>
<dbReference type="InterPro" id="IPR038225">
    <property type="entry name" value="TagF_sf"/>
</dbReference>
<evidence type="ECO:0000313" key="2">
    <source>
        <dbReference type="Proteomes" id="UP000223606"/>
    </source>
</evidence>
<name>A0A2C9D8K3_9HYPH</name>